<dbReference type="AlphaFoldDB" id="A0A497XQT4"/>
<dbReference type="Proteomes" id="UP000267841">
    <property type="component" value="Unassembled WGS sequence"/>
</dbReference>
<evidence type="ECO:0000313" key="1">
    <source>
        <dbReference type="EMBL" id="RLJ70641.1"/>
    </source>
</evidence>
<protein>
    <recommendedName>
        <fullName evidence="3">Flagellar hook-length control protein FliK</fullName>
    </recommendedName>
</protein>
<keyword evidence="2" id="KW-1185">Reference proteome</keyword>
<dbReference type="OrthoDB" id="10224at2"/>
<organism evidence="1 2">
    <name type="scientific">Hydrogenivirga caldilitoris</name>
    <dbReference type="NCBI Taxonomy" id="246264"/>
    <lineage>
        <taxon>Bacteria</taxon>
        <taxon>Pseudomonadati</taxon>
        <taxon>Aquificota</taxon>
        <taxon>Aquificia</taxon>
        <taxon>Aquificales</taxon>
        <taxon>Aquificaceae</taxon>
        <taxon>Hydrogenivirga</taxon>
    </lineage>
</organism>
<comment type="caution">
    <text evidence="1">The sequence shown here is derived from an EMBL/GenBank/DDBJ whole genome shotgun (WGS) entry which is preliminary data.</text>
</comment>
<name>A0A497XQT4_9AQUI</name>
<dbReference type="RefSeq" id="WP_121010629.1">
    <property type="nucleotide sequence ID" value="NZ_RCCJ01000001.1"/>
</dbReference>
<dbReference type="EMBL" id="RCCJ01000001">
    <property type="protein sequence ID" value="RLJ70641.1"/>
    <property type="molecule type" value="Genomic_DNA"/>
</dbReference>
<evidence type="ECO:0008006" key="3">
    <source>
        <dbReference type="Google" id="ProtNLM"/>
    </source>
</evidence>
<proteinExistence type="predicted"/>
<sequence>MEGRRIEGVFLDTAVLRNKAYEAYETARVYELRLLSRVPEALLASLGNPGSRFQATVKAFEQGRVLLLLENGYEVEAENKLSMPIKVGDELTLVLESKEPITLRVVRSFSGMRGVQELIKSLSGLGVQLLKGQDVKGAVENSGLIYERKVWDFLRGALNEDNLVSDLKYQVLSFLRAADTGSVERLLKDVSLPGIPKEEVARLLDLAKRGERLEFFHGLSTIEKELRERILSNEQRLHFIRDTVKQLIHSMVRSLTETAKNLGLRLTLNEKTFRSMESNPKAIGILNEALKSLENNKFVEFVQKLSLLGLKVENPDELPFHKAKVVSTLRDLVRGANTFLGSKLNTEDVEFIARQVRELVDETERLRVFTERLTAELPNNLKENLMKLEYISQMQAFLVAQGGQKFVVPFVTEEGKGVLAFSLGDVFRIFVKLNFEEGFLGILMEAPRRRVDSVSVVFKTDIESLRRSIESSLPELEKGLTDIGLKTKRIEILKEGEEEFDRELGGELGERSVFDLRV</sequence>
<gene>
    <name evidence="1" type="ORF">BCF55_0919</name>
</gene>
<evidence type="ECO:0000313" key="2">
    <source>
        <dbReference type="Proteomes" id="UP000267841"/>
    </source>
</evidence>
<accession>A0A497XQT4</accession>
<reference evidence="1 2" key="1">
    <citation type="submission" date="2018-10" db="EMBL/GenBank/DDBJ databases">
        <title>Genomic Encyclopedia of Archaeal and Bacterial Type Strains, Phase II (KMG-II): from individual species to whole genera.</title>
        <authorList>
            <person name="Goeker M."/>
        </authorList>
    </citation>
    <scope>NUCLEOTIDE SEQUENCE [LARGE SCALE GENOMIC DNA]</scope>
    <source>
        <strain evidence="1 2">DSM 16510</strain>
    </source>
</reference>